<comment type="caution">
    <text evidence="2">The sequence shown here is derived from an EMBL/GenBank/DDBJ whole genome shotgun (WGS) entry which is preliminary data.</text>
</comment>
<dbReference type="Proteomes" id="UP001225644">
    <property type="component" value="Unassembled WGS sequence"/>
</dbReference>
<sequence length="183" mass="20939">MGLWELVDKFLIIFYRISGHPVFDYFLGTFLVALMAVVIGEFTISVVFLVNKNHLDRLNTRLADLQQLTMAALKLGDKKSYDACNKEANDAFGRVFFNMFGLSAAALWPAFFALAWMQQRFAGIDFPIPFTGLAVNYVFTFLICYILARVFFGRVKNRLPYFRGIHQMLMAYEENSGKSQVVL</sequence>
<reference evidence="2 3" key="1">
    <citation type="submission" date="2023-07" db="EMBL/GenBank/DDBJ databases">
        <title>Genomic Encyclopedia of Type Strains, Phase IV (KMG-IV): sequencing the most valuable type-strain genomes for metagenomic binning, comparative biology and taxonomic classification.</title>
        <authorList>
            <person name="Goeker M."/>
        </authorList>
    </citation>
    <scope>NUCLEOTIDE SEQUENCE [LARGE SCALE GENOMIC DNA]</scope>
    <source>
        <strain evidence="2 3">DSM 12396</strain>
    </source>
</reference>
<dbReference type="EMBL" id="JAUSUX010000019">
    <property type="protein sequence ID" value="MDQ0287122.1"/>
    <property type="molecule type" value="Genomic_DNA"/>
</dbReference>
<gene>
    <name evidence="2" type="ORF">J2Z49_002241</name>
</gene>
<dbReference type="RefSeq" id="WP_307402996.1">
    <property type="nucleotide sequence ID" value="NZ_JAUSUX010000019.1"/>
</dbReference>
<keyword evidence="1" id="KW-0472">Membrane</keyword>
<keyword evidence="1" id="KW-0812">Transmembrane</keyword>
<feature type="transmembrane region" description="Helical" evidence="1">
    <location>
        <begin position="128"/>
        <end position="148"/>
    </location>
</feature>
<proteinExistence type="predicted"/>
<evidence type="ECO:0008006" key="4">
    <source>
        <dbReference type="Google" id="ProtNLM"/>
    </source>
</evidence>
<evidence type="ECO:0000256" key="1">
    <source>
        <dbReference type="SAM" id="Phobius"/>
    </source>
</evidence>
<keyword evidence="1" id="KW-1133">Transmembrane helix</keyword>
<name>A0ABU0B4C5_9FIRM</name>
<evidence type="ECO:0000313" key="3">
    <source>
        <dbReference type="Proteomes" id="UP001225644"/>
    </source>
</evidence>
<organism evidence="2 3">
    <name type="scientific">Desulfofundulus luciae</name>
    <dbReference type="NCBI Taxonomy" id="74702"/>
    <lineage>
        <taxon>Bacteria</taxon>
        <taxon>Bacillati</taxon>
        <taxon>Bacillota</taxon>
        <taxon>Clostridia</taxon>
        <taxon>Eubacteriales</taxon>
        <taxon>Peptococcaceae</taxon>
        <taxon>Desulfofundulus</taxon>
    </lineage>
</organism>
<keyword evidence="3" id="KW-1185">Reference proteome</keyword>
<feature type="transmembrane region" description="Helical" evidence="1">
    <location>
        <begin position="95"/>
        <end position="116"/>
    </location>
</feature>
<feature type="transmembrane region" description="Helical" evidence="1">
    <location>
        <begin position="25"/>
        <end position="50"/>
    </location>
</feature>
<protein>
    <recommendedName>
        <fullName evidence="4">DUF106 domain-containing protein</fullName>
    </recommendedName>
</protein>
<accession>A0ABU0B4C5</accession>
<evidence type="ECO:0000313" key="2">
    <source>
        <dbReference type="EMBL" id="MDQ0287122.1"/>
    </source>
</evidence>